<evidence type="ECO:0000256" key="2">
    <source>
        <dbReference type="ARBA" id="ARBA00022670"/>
    </source>
</evidence>
<dbReference type="GO" id="GO:0006508">
    <property type="term" value="P:proteolysis"/>
    <property type="evidence" value="ECO:0007669"/>
    <property type="project" value="UniProtKB-KW"/>
</dbReference>
<evidence type="ECO:0000256" key="4">
    <source>
        <dbReference type="SAM" id="MobiDB-lite"/>
    </source>
</evidence>
<dbReference type="EMBL" id="JARIHO010000058">
    <property type="protein sequence ID" value="KAJ7318355.1"/>
    <property type="molecule type" value="Genomic_DNA"/>
</dbReference>
<dbReference type="Proteomes" id="UP001218218">
    <property type="component" value="Unassembled WGS sequence"/>
</dbReference>
<feature type="region of interest" description="Disordered" evidence="4">
    <location>
        <begin position="593"/>
        <end position="629"/>
    </location>
</feature>
<comment type="similarity">
    <text evidence="1">Belongs to the peptidase C48 family.</text>
</comment>
<evidence type="ECO:0000256" key="1">
    <source>
        <dbReference type="ARBA" id="ARBA00005234"/>
    </source>
</evidence>
<evidence type="ECO:0000256" key="3">
    <source>
        <dbReference type="ARBA" id="ARBA00022801"/>
    </source>
</evidence>
<dbReference type="Pfam" id="PF02902">
    <property type="entry name" value="Peptidase_C48"/>
    <property type="match status" value="1"/>
</dbReference>
<accession>A0AAD6ZD75</accession>
<dbReference type="InterPro" id="IPR003653">
    <property type="entry name" value="Peptidase_C48_C"/>
</dbReference>
<dbReference type="Gene3D" id="3.40.395.10">
    <property type="entry name" value="Adenoviral Proteinase, Chain A"/>
    <property type="match status" value="1"/>
</dbReference>
<reference evidence="6" key="1">
    <citation type="submission" date="2023-03" db="EMBL/GenBank/DDBJ databases">
        <title>Massive genome expansion in bonnet fungi (Mycena s.s.) driven by repeated elements and novel gene families across ecological guilds.</title>
        <authorList>
            <consortium name="Lawrence Berkeley National Laboratory"/>
            <person name="Harder C.B."/>
            <person name="Miyauchi S."/>
            <person name="Viragh M."/>
            <person name="Kuo A."/>
            <person name="Thoen E."/>
            <person name="Andreopoulos B."/>
            <person name="Lu D."/>
            <person name="Skrede I."/>
            <person name="Drula E."/>
            <person name="Henrissat B."/>
            <person name="Morin E."/>
            <person name="Kohler A."/>
            <person name="Barry K."/>
            <person name="LaButti K."/>
            <person name="Morin E."/>
            <person name="Salamov A."/>
            <person name="Lipzen A."/>
            <person name="Mereny Z."/>
            <person name="Hegedus B."/>
            <person name="Baldrian P."/>
            <person name="Stursova M."/>
            <person name="Weitz H."/>
            <person name="Taylor A."/>
            <person name="Grigoriev I.V."/>
            <person name="Nagy L.G."/>
            <person name="Martin F."/>
            <person name="Kauserud H."/>
        </authorList>
    </citation>
    <scope>NUCLEOTIDE SEQUENCE</scope>
    <source>
        <strain evidence="6">CBHHK002</strain>
    </source>
</reference>
<dbReference type="InterPro" id="IPR038765">
    <property type="entry name" value="Papain-like_cys_pep_sf"/>
</dbReference>
<protein>
    <recommendedName>
        <fullName evidence="5">Ubiquitin-like protease family profile domain-containing protein</fullName>
    </recommendedName>
</protein>
<gene>
    <name evidence="6" type="ORF">DFH08DRAFT_1036529</name>
</gene>
<name>A0AAD6ZD75_9AGAR</name>
<organism evidence="6 7">
    <name type="scientific">Mycena albidolilacea</name>
    <dbReference type="NCBI Taxonomy" id="1033008"/>
    <lineage>
        <taxon>Eukaryota</taxon>
        <taxon>Fungi</taxon>
        <taxon>Dikarya</taxon>
        <taxon>Basidiomycota</taxon>
        <taxon>Agaricomycotina</taxon>
        <taxon>Agaricomycetes</taxon>
        <taxon>Agaricomycetidae</taxon>
        <taxon>Agaricales</taxon>
        <taxon>Marasmiineae</taxon>
        <taxon>Mycenaceae</taxon>
        <taxon>Mycena</taxon>
    </lineage>
</organism>
<feature type="compositionally biased region" description="Basic residues" evidence="4">
    <location>
        <begin position="8"/>
        <end position="20"/>
    </location>
</feature>
<feature type="region of interest" description="Disordered" evidence="4">
    <location>
        <begin position="196"/>
        <end position="223"/>
    </location>
</feature>
<evidence type="ECO:0000313" key="6">
    <source>
        <dbReference type="EMBL" id="KAJ7318355.1"/>
    </source>
</evidence>
<dbReference type="GO" id="GO:0008234">
    <property type="term" value="F:cysteine-type peptidase activity"/>
    <property type="evidence" value="ECO:0007669"/>
    <property type="project" value="InterPro"/>
</dbReference>
<keyword evidence="7" id="KW-1185">Reference proteome</keyword>
<proteinExistence type="inferred from homology"/>
<evidence type="ECO:0000313" key="7">
    <source>
        <dbReference type="Proteomes" id="UP001218218"/>
    </source>
</evidence>
<dbReference type="SUPFAM" id="SSF54001">
    <property type="entry name" value="Cysteine proteinases"/>
    <property type="match status" value="1"/>
</dbReference>
<feature type="compositionally biased region" description="Acidic residues" evidence="4">
    <location>
        <begin position="593"/>
        <end position="603"/>
    </location>
</feature>
<keyword evidence="2" id="KW-0645">Protease</keyword>
<dbReference type="GO" id="GO:0019783">
    <property type="term" value="F:ubiquitin-like protein peptidase activity"/>
    <property type="evidence" value="ECO:0007669"/>
    <property type="project" value="UniProtKB-ARBA"/>
</dbReference>
<dbReference type="PROSITE" id="PS50600">
    <property type="entry name" value="ULP_PROTEASE"/>
    <property type="match status" value="1"/>
</dbReference>
<feature type="region of interest" description="Disordered" evidence="4">
    <location>
        <begin position="844"/>
        <end position="937"/>
    </location>
</feature>
<keyword evidence="3" id="KW-0378">Hydrolase</keyword>
<comment type="caution">
    <text evidence="6">The sequence shown here is derived from an EMBL/GenBank/DDBJ whole genome shotgun (WGS) entry which is preliminary data.</text>
</comment>
<sequence>MAANPPKPRGRPSKRRRKRTGPSTPDDRGPSPGPESPPSIDTALPADASQGIQLAGVDARHALLAAQNSARAPDPTAAEGQSHRLFLNVLPHATDKGWKLVKRMPIEDLAPWFDDLANDFHVHSMHPSQDVPVQSLAVLVKWIGHPGSTPRDPRARRCFIRWNDPKPPENLIEAAIEKKQPVVRWDLRCAGVHDLDFSEQPEQPADDESENDKENKVSDSEEVTQRVSRWKECSMSVKLHAEVYAEDLNTVSVWQQYEHPDVPVADRAKGLQFSCLQHSIFLERLRLHGMKVSSLVMDSLRLSPAALGRTTPLPSWREATHKELSSMHVAVKHRQLLDRNPWRATHLLVRANRNKIFGYIEHDFSKPDTESQFAIGLTDDYSLDSAISYSLNDGGLGSDQCWRHKSQNRAAMSLLCTVDEGGHMVPVACFISANAKTQTLLDFFCGTYEKVVARAQAVVKNPNVISNRNRTPEVIETIRLNAAEIVENGWQIGEVMIDKHYPSLRALRAFARKYNLNLYIRICQFHVVRAILYWEWSDGRKGLSVVISKQIKFQIIWLFRFVQRARTREEFDTLAARFIEEVKAVIMEDNLEDEDEATEEEENEGKSKKAKDKKRGKGRRGKPKSPEVRQAMAEAVCNYFESNWFVDDWIESDNVSVDHYTDIGLPPDRGRDGIWNTNNWSESAFKTFDTVFLHNRQNKRIDRLASIILNDFLPYYQYWQPADKQPPQGVIELHHTAYTLWDRGAVTILNTDLYAVDMIAGFSNFKLHRNGQAVRFETGKLCLHILAVQLFVSNGPVEAWMDAETKSETAIPKRHKGEPKRKKVKGDAAENAELYDILAQLKDAEEKERDQLSESPEPPFSPAIAGTSGQFAAMGRSPGRPPNSQPLQPGRTPRKSAHHEPKFSRKQGRPPAGRLAPNSLFPGTLGNAGKPRRSARHMDNAGNLTLDELEMNTAALTRWDRLDYMMRAEEMEQWSTILNYSEIAQRDGWLFVSCSPTCLPPAVVSALDWSVPITTEQLHLQRLETLAQVFEERQNIQLNHLVCFHLYGLHWTIFHHDLTREHRTIERFNPLVGTGTRITDEAELGFSIEDQVLLTMYLHPRRLSALQTGELSEKPRISGAEKVFTHYYLGLQRSDSTTCGFWCVFAVFAMLLRFSLEQKLVHDMDCAPANLKGVLAPIYSTFRGDAIGVPVDLVRQLFEIFQPNFNYISLTKNRFSIRPENIARAEARDNHANISPDVALNHVTDPALGDVTWLIGAHRPSASNIRDLRDGKELHCVLLDAYLGLVVEEMISTKIPSPKFLVVDSLVAKDMQDSKKGSEAQGMAPKARVKREIKYWFEGQNIFLLDWLLIPWFWSLHWMVVGVDFGATAIYVYDSYKERGGKTRARAATERTLQMLKWEHRARYHGDALGPEWTAEVRLLDVPQQGNTVHCGLFTIWFVKQLAQGNTDVSRWSFTAKDCEAERLEVLNRVSAAIHADPQERNIEQLARVGFGQEGLPNPLQASVDAWHKSVADAMYPFLPSTDVASSLSVEEWRLARDKRLENVQIGTCLLMCHPSNGKAYPYIVGIYDKVPEDMGKGYTVDRQQVADANLTYRACTLEAVEIEWPAHLTTFPLFFPSPLFPRQEALANTLRSLLPQIAGMFYRSSSEAPADVFSYIDNRFQKSLNRPRFYKEFLGTAPGREPFCAADEGFFTFLGGKIREIVPFDPPEVSTRKLDSLLEWIKGAARSMLATAAAAHYLEVDFATVVDLLEARRIHRPQGRHETVLETYAHAIRDEPLGHEFRLREEVLVVTPGIAIPFPRAISKWSRARQIKLELMCMIVSGVKAAVRRISGSLVPALGVGDWERRDENDETENCQSLESRFLQGQFD</sequence>
<evidence type="ECO:0000259" key="5">
    <source>
        <dbReference type="PROSITE" id="PS50600"/>
    </source>
</evidence>
<feature type="compositionally biased region" description="Basic residues" evidence="4">
    <location>
        <begin position="608"/>
        <end position="623"/>
    </location>
</feature>
<feature type="region of interest" description="Disordered" evidence="4">
    <location>
        <begin position="1"/>
        <end position="47"/>
    </location>
</feature>
<feature type="domain" description="Ubiquitin-like protease family profile" evidence="5">
    <location>
        <begin position="1258"/>
        <end position="1442"/>
    </location>
</feature>